<evidence type="ECO:0008006" key="4">
    <source>
        <dbReference type="Google" id="ProtNLM"/>
    </source>
</evidence>
<dbReference type="RefSeq" id="WP_080915270.1">
    <property type="nucleotide sequence ID" value="NZ_CP020472.1"/>
</dbReference>
<name>A0ABM6JIU6_9GAMM</name>
<keyword evidence="1" id="KW-0812">Transmembrane</keyword>
<evidence type="ECO:0000313" key="3">
    <source>
        <dbReference type="Proteomes" id="UP000191820"/>
    </source>
</evidence>
<organism evidence="2 3">
    <name type="scientific">Shewanella japonica</name>
    <dbReference type="NCBI Taxonomy" id="93973"/>
    <lineage>
        <taxon>Bacteria</taxon>
        <taxon>Pseudomonadati</taxon>
        <taxon>Pseudomonadota</taxon>
        <taxon>Gammaproteobacteria</taxon>
        <taxon>Alteromonadales</taxon>
        <taxon>Shewanellaceae</taxon>
        <taxon>Shewanella</taxon>
    </lineage>
</organism>
<feature type="transmembrane region" description="Helical" evidence="1">
    <location>
        <begin position="287"/>
        <end position="304"/>
    </location>
</feature>
<feature type="transmembrane region" description="Helical" evidence="1">
    <location>
        <begin position="179"/>
        <end position="202"/>
    </location>
</feature>
<feature type="transmembrane region" description="Helical" evidence="1">
    <location>
        <begin position="106"/>
        <end position="126"/>
    </location>
</feature>
<feature type="transmembrane region" description="Helical" evidence="1">
    <location>
        <begin position="26"/>
        <end position="47"/>
    </location>
</feature>
<protein>
    <recommendedName>
        <fullName evidence="4">EpsG family protein</fullName>
    </recommendedName>
</protein>
<feature type="transmembrane region" description="Helical" evidence="1">
    <location>
        <begin position="310"/>
        <end position="330"/>
    </location>
</feature>
<evidence type="ECO:0000256" key="1">
    <source>
        <dbReference type="SAM" id="Phobius"/>
    </source>
</evidence>
<gene>
    <name evidence="2" type="ORF">SJ2017_1337</name>
</gene>
<accession>A0ABM6JIU6</accession>
<proteinExistence type="predicted"/>
<feature type="transmembrane region" description="Helical" evidence="1">
    <location>
        <begin position="339"/>
        <end position="357"/>
    </location>
</feature>
<feature type="transmembrane region" description="Helical" evidence="1">
    <location>
        <begin position="259"/>
        <end position="275"/>
    </location>
</feature>
<dbReference type="EMBL" id="CP020472">
    <property type="protein sequence ID" value="ARD21661.1"/>
    <property type="molecule type" value="Genomic_DNA"/>
</dbReference>
<feature type="transmembrane region" description="Helical" evidence="1">
    <location>
        <begin position="133"/>
        <end position="159"/>
    </location>
</feature>
<dbReference type="Pfam" id="PF14897">
    <property type="entry name" value="EpsG"/>
    <property type="match status" value="1"/>
</dbReference>
<reference evidence="2 3" key="1">
    <citation type="submission" date="2017-03" db="EMBL/GenBank/DDBJ databases">
        <title>Genome sequencing of Shewanella japonica KCTC 22435.</title>
        <authorList>
            <person name="Kim K.M."/>
        </authorList>
    </citation>
    <scope>NUCLEOTIDE SEQUENCE [LARGE SCALE GENOMIC DNA]</scope>
    <source>
        <strain evidence="2 3">KCTC 22435</strain>
    </source>
</reference>
<dbReference type="Proteomes" id="UP000191820">
    <property type="component" value="Chromosome"/>
</dbReference>
<keyword evidence="1" id="KW-1133">Transmembrane helix</keyword>
<evidence type="ECO:0000313" key="2">
    <source>
        <dbReference type="EMBL" id="ARD21661.1"/>
    </source>
</evidence>
<keyword evidence="3" id="KW-1185">Reference proteome</keyword>
<dbReference type="InterPro" id="IPR049458">
    <property type="entry name" value="EpsG-like"/>
</dbReference>
<sequence length="368" mass="44019">MIYFFPLFLLCSTAFLDFFSKNVRALNYLKFSICCFSIVFLFTMLSLKGNIEPDYISYFNIFNNTPSLFDFNADSIAVAKKSAFGIEYGILIINGFVKIFSDRYQLLLLVVAFLNIFLIIKISSFFKECRYFVIFALVALFYQGIFVQIRFALSCFFLYYSILLYLSSRENNLLKVLSIINLFFGAILHNVWVVTIFMPLLLKLKGFIRKYILFLFLATLPLVWVDLFAVAKWIVQNLFPRYNVYILDYDGYKASPLPYFWRLFLNVFLILLLYFKESNRYKEFSNVDSLLLSFLFMNLLIWAVGYNFPILYRVSWFFDIGYVFFIVSFYKSHFMFKKITFFVIFSLYLFYRVYNGMDSYDEFYYDWV</sequence>
<keyword evidence="1" id="KW-0472">Membrane</keyword>
<feature type="transmembrane region" description="Helical" evidence="1">
    <location>
        <begin position="211"/>
        <end position="235"/>
    </location>
</feature>